<dbReference type="PRINTS" id="PR00007">
    <property type="entry name" value="COMPLEMNTC1Q"/>
</dbReference>
<evidence type="ECO:0000256" key="4">
    <source>
        <dbReference type="SAM" id="SignalP"/>
    </source>
</evidence>
<dbReference type="Pfam" id="PF00386">
    <property type="entry name" value="C1q"/>
    <property type="match status" value="1"/>
</dbReference>
<comment type="subcellular location">
    <subcellularLocation>
        <location evidence="1">Secreted</location>
    </subcellularLocation>
</comment>
<evidence type="ECO:0000259" key="5">
    <source>
        <dbReference type="PROSITE" id="PS50871"/>
    </source>
</evidence>
<evidence type="ECO:0000313" key="6">
    <source>
        <dbReference type="EMBL" id="CAC5419311.1"/>
    </source>
</evidence>
<evidence type="ECO:0000313" key="7">
    <source>
        <dbReference type="Proteomes" id="UP000507470"/>
    </source>
</evidence>
<accession>A0A6J8EJR7</accession>
<feature type="chain" id="PRO_5027036059" description="C1q domain-containing protein" evidence="4">
    <location>
        <begin position="18"/>
        <end position="219"/>
    </location>
</feature>
<dbReference type="SUPFAM" id="SSF49842">
    <property type="entry name" value="TNF-like"/>
    <property type="match status" value="1"/>
</dbReference>
<dbReference type="PANTHER" id="PTHR22923">
    <property type="entry name" value="CEREBELLIN-RELATED"/>
    <property type="match status" value="1"/>
</dbReference>
<dbReference type="InterPro" id="IPR008983">
    <property type="entry name" value="Tumour_necrosis_fac-like_dom"/>
</dbReference>
<evidence type="ECO:0000256" key="1">
    <source>
        <dbReference type="ARBA" id="ARBA00004613"/>
    </source>
</evidence>
<dbReference type="PROSITE" id="PS50871">
    <property type="entry name" value="C1Q"/>
    <property type="match status" value="1"/>
</dbReference>
<feature type="signal peptide" evidence="4">
    <location>
        <begin position="1"/>
        <end position="17"/>
    </location>
</feature>
<dbReference type="Gene3D" id="2.60.120.40">
    <property type="match status" value="1"/>
</dbReference>
<dbReference type="PANTHER" id="PTHR22923:SF62">
    <property type="entry name" value="CVP18"/>
    <property type="match status" value="1"/>
</dbReference>
<protein>
    <recommendedName>
        <fullName evidence="5">C1q domain-containing protein</fullName>
    </recommendedName>
</protein>
<dbReference type="GO" id="GO:0005615">
    <property type="term" value="C:extracellular space"/>
    <property type="evidence" value="ECO:0007669"/>
    <property type="project" value="TreeGrafter"/>
</dbReference>
<keyword evidence="7" id="KW-1185">Reference proteome</keyword>
<keyword evidence="2" id="KW-0964">Secreted</keyword>
<dbReference type="AlphaFoldDB" id="A0A6J8EJR7"/>
<reference evidence="6 7" key="1">
    <citation type="submission" date="2020-06" db="EMBL/GenBank/DDBJ databases">
        <authorList>
            <person name="Li R."/>
            <person name="Bekaert M."/>
        </authorList>
    </citation>
    <scope>NUCLEOTIDE SEQUENCE [LARGE SCALE GENOMIC DNA]</scope>
    <source>
        <strain evidence="7">wild</strain>
    </source>
</reference>
<evidence type="ECO:0000256" key="3">
    <source>
        <dbReference type="ARBA" id="ARBA00022729"/>
    </source>
</evidence>
<dbReference type="Proteomes" id="UP000507470">
    <property type="component" value="Unassembled WGS sequence"/>
</dbReference>
<gene>
    <name evidence="6" type="ORF">MCOR_51672</name>
</gene>
<evidence type="ECO:0000256" key="2">
    <source>
        <dbReference type="ARBA" id="ARBA00022525"/>
    </source>
</evidence>
<dbReference type="SMART" id="SM00110">
    <property type="entry name" value="C1Q"/>
    <property type="match status" value="1"/>
</dbReference>
<dbReference type="InterPro" id="IPR001073">
    <property type="entry name" value="C1q_dom"/>
</dbReference>
<dbReference type="OrthoDB" id="6097629at2759"/>
<keyword evidence="3 4" id="KW-0732">Signal</keyword>
<dbReference type="EMBL" id="CACVKT020009019">
    <property type="protein sequence ID" value="CAC5419311.1"/>
    <property type="molecule type" value="Genomic_DNA"/>
</dbReference>
<name>A0A6J8EJR7_MYTCO</name>
<organism evidence="6 7">
    <name type="scientific">Mytilus coruscus</name>
    <name type="common">Sea mussel</name>
    <dbReference type="NCBI Taxonomy" id="42192"/>
    <lineage>
        <taxon>Eukaryota</taxon>
        <taxon>Metazoa</taxon>
        <taxon>Spiralia</taxon>
        <taxon>Lophotrochozoa</taxon>
        <taxon>Mollusca</taxon>
        <taxon>Bivalvia</taxon>
        <taxon>Autobranchia</taxon>
        <taxon>Pteriomorphia</taxon>
        <taxon>Mytilida</taxon>
        <taxon>Mytiloidea</taxon>
        <taxon>Mytilidae</taxon>
        <taxon>Mytilinae</taxon>
        <taxon>Mytilus</taxon>
    </lineage>
</organism>
<dbReference type="InterPro" id="IPR050822">
    <property type="entry name" value="Cerebellin_Synaptic_Org"/>
</dbReference>
<sequence>MMFTIILLSICIHYTDSISVRKDNDITTVGFKNGISEGWSITENFTPISPIPAKKEIDLLRQTVRDLSVELQTLEDTYEKDKTAPVMFYAVIRNKAFTYNVDTIIVFETTIVNEGDHYNNLDGVFVAPQKGTYLFAWTVTGSSSNYIMTELVVENNVIIGTGERNNSGGHPSGAMTSLCKMEKGDHAWIRTTGASSSHYLYSYDNYPQSGFLGLLVLPE</sequence>
<feature type="domain" description="C1q" evidence="5">
    <location>
        <begin position="82"/>
        <end position="219"/>
    </location>
</feature>
<proteinExistence type="predicted"/>